<evidence type="ECO:0000313" key="2">
    <source>
        <dbReference type="EMBL" id="MBS2554174.1"/>
    </source>
</evidence>
<dbReference type="PRINTS" id="PR01950">
    <property type="entry name" value="LANCSUPER"/>
</dbReference>
<evidence type="ECO:0000259" key="1">
    <source>
        <dbReference type="Pfam" id="PF13575"/>
    </source>
</evidence>
<dbReference type="EMBL" id="JAAFYZ010000329">
    <property type="protein sequence ID" value="MBS2554174.1"/>
    <property type="molecule type" value="Genomic_DNA"/>
</dbReference>
<gene>
    <name evidence="2" type="ORF">KGQ19_45705</name>
</gene>
<sequence>MTSRFSGEFAGALGCLAAPISAGLAARLDAVGDLSVGERAAVAEAAERAIVETVHRKVSRVLLLELNAARLSGLLTSDDPGERWSEFLTIADDAEFWHGLGTRYPTLEGRLGAVMQRRADAALALAQRFATDRSSLASLAATGPGGLGSLGDPGDLGDLRHVEFGAGDSHRGGQSVAILDLRDAKIVYKPRPVEVDKALARLLGAVFPDVPAAERIRVPAVIARDGYGWSEYIPHRYCASDAELTAFYRGVGHWLAVMRLLGGSDLHTENVIAHGPVPVVVDCETLFSTIPDGPPSGLGQAVDMAAKLVDETVLRVGMLPSRGAALGWRGVDSSSVGALPDEQPAGQVPVILDAGTDRARLGFADATPGPAASLPSPKPVLADHWETVAAGFEEGSAALAAADAADVLEPAMAAFGYCRIRMVLRATDVYEEVARMLWHPVSLHDETAAVERATELFVQMARQSPAAPGDPDVIAAEIDDLLHGDIPYFGTTPRTGRLTGPGDTHWLPPQDLVADALTRWRSADLEFDRGIIRATLVSAYLNADWTPSKGLRPVRAARLSAVDARRRALAAGLVRQVRDSAERGADGTATWIAPVLSLTGWVVQPLSPDLYSGLPGVALLLAGYQHEAEGGRADPLDGIPDLLHATLRTMRLAAAHAAKLRSDGVALRPREPGGWVGLGSELWTWLTLRRLSAVGDEALDQARTLAALIPDAIADAEEYELVSGPAGAVVPLLQLAHVTGERQWTKTADRIGSLLCDAALAKKVGVTWPTTRWPGGLGGCAHGASGIGWALARLALATGDTRASSDTRTADDTLATGDTRTADMARAAFAFEESCYDPKAGGWLDLREIEPGLTANAWCHGSVGIALTQLDLARRGWPIPDDLLRRAAQAAHTNGMGWNHTLCHGDLGVWELMDAALRADSAPPGVDRDGFQAHIVTSLEENGAISGMARDAFSPAMMSGLGGVAYQLLRMGEGSELPSVLVLDDPV</sequence>
<dbReference type="NCBIfam" id="TIGR03897">
    <property type="entry name" value="lanti_2_LanM"/>
    <property type="match status" value="1"/>
</dbReference>
<dbReference type="InterPro" id="IPR012341">
    <property type="entry name" value="6hp_glycosidase-like_sf"/>
</dbReference>
<dbReference type="Pfam" id="PF13575">
    <property type="entry name" value="DUF4135"/>
    <property type="match status" value="1"/>
</dbReference>
<dbReference type="Pfam" id="PF05147">
    <property type="entry name" value="LANC_like"/>
    <property type="match status" value="1"/>
</dbReference>
<feature type="domain" description="Lantibiotic biosynthesis protein dehydration" evidence="1">
    <location>
        <begin position="104"/>
        <end position="491"/>
    </location>
</feature>
<dbReference type="InterPro" id="IPR007822">
    <property type="entry name" value="LANC-like"/>
</dbReference>
<accession>A0ABS5L7R7</accession>
<dbReference type="SUPFAM" id="SSF158745">
    <property type="entry name" value="LanC-like"/>
    <property type="match status" value="1"/>
</dbReference>
<dbReference type="InterPro" id="IPR025410">
    <property type="entry name" value="Lant_dehyd"/>
</dbReference>
<dbReference type="CDD" id="cd04792">
    <property type="entry name" value="LanM-like"/>
    <property type="match status" value="1"/>
</dbReference>
<protein>
    <submittedName>
        <fullName evidence="2">Type 2 lantipeptide synthetase LanM family protein</fullName>
    </submittedName>
</protein>
<dbReference type="RefSeq" id="WP_212021393.1">
    <property type="nucleotide sequence ID" value="NZ_JAAFYZ010000329.1"/>
</dbReference>
<name>A0ABS5L7R7_9ACTN</name>
<keyword evidence="3" id="KW-1185">Reference proteome</keyword>
<dbReference type="InterPro" id="IPR017146">
    <property type="entry name" value="Lanti_2_LanM"/>
</dbReference>
<reference evidence="2 3" key="1">
    <citation type="submission" date="2020-02" db="EMBL/GenBank/DDBJ databases">
        <title>Acidophilic actinobacteria isolated from forest soil.</title>
        <authorList>
            <person name="Golinska P."/>
        </authorList>
    </citation>
    <scope>NUCLEOTIDE SEQUENCE [LARGE SCALE GENOMIC DNA]</scope>
    <source>
        <strain evidence="2 3">NL8</strain>
    </source>
</reference>
<dbReference type="SMART" id="SM01260">
    <property type="entry name" value="LANC_like"/>
    <property type="match status" value="1"/>
</dbReference>
<evidence type="ECO:0000313" key="3">
    <source>
        <dbReference type="Proteomes" id="UP000730482"/>
    </source>
</evidence>
<dbReference type="Proteomes" id="UP000730482">
    <property type="component" value="Unassembled WGS sequence"/>
</dbReference>
<comment type="caution">
    <text evidence="2">The sequence shown here is derived from an EMBL/GenBank/DDBJ whole genome shotgun (WGS) entry which is preliminary data.</text>
</comment>
<proteinExistence type="predicted"/>
<dbReference type="Gene3D" id="1.50.10.10">
    <property type="match status" value="1"/>
</dbReference>
<organism evidence="2 3">
    <name type="scientific">Catenulispora pinistramenti</name>
    <dbReference type="NCBI Taxonomy" id="2705254"/>
    <lineage>
        <taxon>Bacteria</taxon>
        <taxon>Bacillati</taxon>
        <taxon>Actinomycetota</taxon>
        <taxon>Actinomycetes</taxon>
        <taxon>Catenulisporales</taxon>
        <taxon>Catenulisporaceae</taxon>
        <taxon>Catenulispora</taxon>
    </lineage>
</organism>
<dbReference type="PIRSF" id="PIRSF037228">
    <property type="entry name" value="Lant_mod_RumM"/>
    <property type="match status" value="1"/>
</dbReference>